<keyword evidence="4" id="KW-0336">GPI-anchor</keyword>
<sequence>MVQAPPTGLRCRTVLLFLLAALVEGENTDKAGKAVNDICQEARYVRLLAEKLQQRLSNALSNQEALTKAPTAYRIAAAATTDDVKRTAFTALAIVADREAAAAIEHIKAATPTYQQAINLLKQQESRLTTLARYSPAKATFENSNDVGQTDAAKASANKFGGQVKLEPDATLDCSFATPAGNDIKLENVNIDEVKALKMTDESKLAERTATITAYCKGTEGNANTASTVTKGFCSENAAVISSQSHIIGATLAITTVQATVREVDIHQQNHAGPCKEMKLSAAWGEHHADTIAGAFCLAKQHRLDISAPAHEKQLSQLETDDGIITALAELSQPGEEIPTEINAKKALVHSFFGSTQSSFKSEFTDRINSKNIEVNIKKSEIKQPPANLAGSATGAKVLAYLLGKQKKAHKSAKASSESTPPTQELSDKCQAITQKEKCKAEDSCELKGEQCVAKTAIEGVAKGSQNTTATNSFVVNKVPLCHAVLLLA</sequence>
<dbReference type="InterPro" id="IPR027446">
    <property type="entry name" value="VSG_C_dom_sf"/>
</dbReference>
<feature type="chain" id="PRO_5018103921" description="Variant surface glycoprotein" evidence="8">
    <location>
        <begin position="26"/>
        <end position="489"/>
    </location>
</feature>
<evidence type="ECO:0000256" key="7">
    <source>
        <dbReference type="ARBA" id="ARBA00023288"/>
    </source>
</evidence>
<evidence type="ECO:0000256" key="1">
    <source>
        <dbReference type="ARBA" id="ARBA00002523"/>
    </source>
</evidence>
<organism evidence="9">
    <name type="scientific">Trypanosoma brucei equiperdum</name>
    <dbReference type="NCBI Taxonomy" id="630700"/>
    <lineage>
        <taxon>Eukaryota</taxon>
        <taxon>Discoba</taxon>
        <taxon>Euglenozoa</taxon>
        <taxon>Kinetoplastea</taxon>
        <taxon>Metakinetoplastina</taxon>
        <taxon>Trypanosomatida</taxon>
        <taxon>Trypanosomatidae</taxon>
        <taxon>Trypanosoma</taxon>
    </lineage>
</organism>
<evidence type="ECO:0000256" key="4">
    <source>
        <dbReference type="ARBA" id="ARBA00022622"/>
    </source>
</evidence>
<dbReference type="SUPFAM" id="SSF58087">
    <property type="entry name" value="Variant surface glycoprotein (N-terminal domain)"/>
    <property type="match status" value="1"/>
</dbReference>
<keyword evidence="3" id="KW-1003">Cell membrane</keyword>
<evidence type="ECO:0000256" key="3">
    <source>
        <dbReference type="ARBA" id="ARBA00022475"/>
    </source>
</evidence>
<comment type="function">
    <text evidence="1">VSG forms a coat on the surface of the parasite. The trypanosome evades the immune response of the host by expressing a series of antigenically distinct VSGs from an estimated 1000 VSG genes.</text>
</comment>
<feature type="signal peptide" evidence="8">
    <location>
        <begin position="1"/>
        <end position="25"/>
    </location>
</feature>
<dbReference type="GO" id="GO:0005886">
    <property type="term" value="C:plasma membrane"/>
    <property type="evidence" value="ECO:0007669"/>
    <property type="project" value="UniProtKB-SubCell"/>
</dbReference>
<keyword evidence="5" id="KW-0472">Membrane</keyword>
<dbReference type="SUPFAM" id="SSF118251">
    <property type="entry name" value="Variant surface glycoprotein MITAT 1.2, VSG 221, C-terminal domain"/>
    <property type="match status" value="1"/>
</dbReference>
<keyword evidence="8" id="KW-0732">Signal</keyword>
<evidence type="ECO:0000256" key="6">
    <source>
        <dbReference type="ARBA" id="ARBA00023180"/>
    </source>
</evidence>
<gene>
    <name evidence="9" type="ORF">DPX39_070010700</name>
</gene>
<dbReference type="EMBL" id="QSBY01000007">
    <property type="protein sequence ID" value="RHW71628.1"/>
    <property type="molecule type" value="Genomic_DNA"/>
</dbReference>
<evidence type="ECO:0000256" key="8">
    <source>
        <dbReference type="SAM" id="SignalP"/>
    </source>
</evidence>
<dbReference type="Proteomes" id="UP000266743">
    <property type="component" value="Chromosome 7"/>
</dbReference>
<accession>A0A3L6L647</accession>
<evidence type="ECO:0000256" key="2">
    <source>
        <dbReference type="ARBA" id="ARBA00004609"/>
    </source>
</evidence>
<comment type="caution">
    <text evidence="9">The sequence shown here is derived from an EMBL/GenBank/DDBJ whole genome shotgun (WGS) entry which is preliminary data.</text>
</comment>
<dbReference type="AlphaFoldDB" id="A0A3L6L647"/>
<protein>
    <recommendedName>
        <fullName evidence="10">Variant surface glycoprotein</fullName>
    </recommendedName>
</protein>
<reference evidence="9" key="1">
    <citation type="submission" date="2018-09" db="EMBL/GenBank/DDBJ databases">
        <title>whole genome sequence of T. equiperdum IVM-t1 strain.</title>
        <authorList>
            <person name="Suganuma K."/>
        </authorList>
    </citation>
    <scope>NUCLEOTIDE SEQUENCE [LARGE SCALE GENOMIC DNA]</scope>
    <source>
        <strain evidence="9">IVM-t1</strain>
    </source>
</reference>
<keyword evidence="6" id="KW-0325">Glycoprotein</keyword>
<name>A0A3L6L647_9TRYP</name>
<keyword evidence="7" id="KW-0449">Lipoprotein</keyword>
<comment type="subcellular location">
    <subcellularLocation>
        <location evidence="2">Cell membrane</location>
        <topology evidence="2">Lipid-anchor</topology>
        <topology evidence="2">GPI-anchor</topology>
    </subcellularLocation>
</comment>
<evidence type="ECO:0000256" key="5">
    <source>
        <dbReference type="ARBA" id="ARBA00023136"/>
    </source>
</evidence>
<proteinExistence type="predicted"/>
<evidence type="ECO:0008006" key="10">
    <source>
        <dbReference type="Google" id="ProtNLM"/>
    </source>
</evidence>
<evidence type="ECO:0000313" key="9">
    <source>
        <dbReference type="EMBL" id="RHW71628.1"/>
    </source>
</evidence>
<dbReference type="GO" id="GO:0098552">
    <property type="term" value="C:side of membrane"/>
    <property type="evidence" value="ECO:0007669"/>
    <property type="project" value="UniProtKB-KW"/>
</dbReference>